<keyword evidence="2" id="KW-0732">Signal</keyword>
<dbReference type="Pfam" id="PF07484">
    <property type="entry name" value="Collar"/>
    <property type="match status" value="3"/>
</dbReference>
<keyword evidence="6" id="KW-1185">Reference proteome</keyword>
<name>A0A0E9MQR3_9SPHN</name>
<keyword evidence="1" id="KW-0472">Membrane</keyword>
<evidence type="ECO:0000313" key="6">
    <source>
        <dbReference type="Proteomes" id="UP000033202"/>
    </source>
</evidence>
<evidence type="ECO:0000259" key="3">
    <source>
        <dbReference type="Pfam" id="PF07484"/>
    </source>
</evidence>
<feature type="signal peptide" evidence="2">
    <location>
        <begin position="1"/>
        <end position="22"/>
    </location>
</feature>
<keyword evidence="1" id="KW-0812">Transmembrane</keyword>
<feature type="chain" id="PRO_5002429615" description="PEP-CTERM protein-sorting domain-containing protein" evidence="2">
    <location>
        <begin position="23"/>
        <end position="465"/>
    </location>
</feature>
<feature type="domain" description="Phage tail collar" evidence="3">
    <location>
        <begin position="207"/>
        <end position="263"/>
    </location>
</feature>
<sequence>MKAVFVSLIAGATLGLSAPGLAAVTGTAGQGLPFDNYQNYLGLTQLISLQGIFPSRADTTDQNSAAQQTLAMLRTFSGNFATDGGALTQGQILPISQNTALFSLLGTTYGGNGQTTFALPDLRGRSIIGAGQGPGLSNRVLGEQAGASTVTLSIAQMPAHAHGINVPPGQTGVTGGSQPFDNMQPSLAMTYMIATGGLFQAGNAFIGEVSAFGGNFAPNGWLPADGRLVRIQDFDTLFNLIGTTYGGDGQTTFALPDLRGRAIVGSGNGIVAGSVFGTESHALTLAEMPAHDHDGGAIQVDPAGGSQPFDNEQPSLALNYYIALQGIFPARDGGFVDTTDPYLGEIVASASDLAPQGYVPAAGQLLPINQNQALFSILGTTFGGNGQTNFALPDLRGRTIVDWGNGITYGERGGHSVETLLASQLPIHDHTLPDARVPEPATWAMMIAGFAMAGAGFRRRRRVFA</sequence>
<dbReference type="InterPro" id="IPR011083">
    <property type="entry name" value="Phage_tail_collar_dom"/>
</dbReference>
<evidence type="ECO:0000259" key="4">
    <source>
        <dbReference type="Pfam" id="PF07589"/>
    </source>
</evidence>
<feature type="transmembrane region" description="Helical" evidence="1">
    <location>
        <begin position="440"/>
        <end position="457"/>
    </location>
</feature>
<dbReference type="SUPFAM" id="SSF88874">
    <property type="entry name" value="Receptor-binding domain of short tail fibre protein gp12"/>
    <property type="match status" value="3"/>
</dbReference>
<organism evidence="5 6">
    <name type="scientific">Sphingomonas changbaiensis NBRC 104936</name>
    <dbReference type="NCBI Taxonomy" id="1219043"/>
    <lineage>
        <taxon>Bacteria</taxon>
        <taxon>Pseudomonadati</taxon>
        <taxon>Pseudomonadota</taxon>
        <taxon>Alphaproteobacteria</taxon>
        <taxon>Sphingomonadales</taxon>
        <taxon>Sphingomonadaceae</taxon>
        <taxon>Sphingomonas</taxon>
    </lineage>
</organism>
<evidence type="ECO:0008006" key="7">
    <source>
        <dbReference type="Google" id="ProtNLM"/>
    </source>
</evidence>
<evidence type="ECO:0000256" key="1">
    <source>
        <dbReference type="SAM" id="Phobius"/>
    </source>
</evidence>
<dbReference type="Gene3D" id="3.90.1340.10">
    <property type="entry name" value="Phage tail collar domain"/>
    <property type="match status" value="3"/>
</dbReference>
<dbReference type="STRING" id="1219043.SCH01S_31_00040"/>
<dbReference type="Proteomes" id="UP000033202">
    <property type="component" value="Unassembled WGS sequence"/>
</dbReference>
<gene>
    <name evidence="5" type="ORF">SCH01S_31_00040</name>
</gene>
<accession>A0A0E9MQR3</accession>
<dbReference type="NCBIfam" id="TIGR02595">
    <property type="entry name" value="PEP_CTERM"/>
    <property type="match status" value="1"/>
</dbReference>
<dbReference type="RefSeq" id="WP_084689464.1">
    <property type="nucleotide sequence ID" value="NZ_BBWU01000031.1"/>
</dbReference>
<dbReference type="Pfam" id="PF07589">
    <property type="entry name" value="PEP-CTERM"/>
    <property type="match status" value="1"/>
</dbReference>
<feature type="domain" description="Ice-binding protein C-terminal" evidence="4">
    <location>
        <begin position="437"/>
        <end position="460"/>
    </location>
</feature>
<dbReference type="InterPro" id="IPR037053">
    <property type="entry name" value="Phage_tail_collar_dom_sf"/>
</dbReference>
<dbReference type="NCBIfam" id="NF035944">
    <property type="entry name" value="PEPxxWA-CTERM"/>
    <property type="match status" value="1"/>
</dbReference>
<feature type="domain" description="Phage tail collar" evidence="3">
    <location>
        <begin position="344"/>
        <end position="400"/>
    </location>
</feature>
<feature type="domain" description="Phage tail collar" evidence="3">
    <location>
        <begin position="73"/>
        <end position="127"/>
    </location>
</feature>
<dbReference type="EMBL" id="BBWU01000031">
    <property type="protein sequence ID" value="GAO39455.1"/>
    <property type="molecule type" value="Genomic_DNA"/>
</dbReference>
<dbReference type="AlphaFoldDB" id="A0A0E9MQR3"/>
<evidence type="ECO:0000313" key="5">
    <source>
        <dbReference type="EMBL" id="GAO39455.1"/>
    </source>
</evidence>
<evidence type="ECO:0000256" key="2">
    <source>
        <dbReference type="SAM" id="SignalP"/>
    </source>
</evidence>
<keyword evidence="1" id="KW-1133">Transmembrane helix</keyword>
<dbReference type="InterPro" id="IPR013424">
    <property type="entry name" value="Ice-binding_C"/>
</dbReference>
<comment type="caution">
    <text evidence="5">The sequence shown here is derived from an EMBL/GenBank/DDBJ whole genome shotgun (WGS) entry which is preliminary data.</text>
</comment>
<reference evidence="5 6" key="1">
    <citation type="submission" date="2015-04" db="EMBL/GenBank/DDBJ databases">
        <title>Whole genome shotgun sequence of Sphingomonas changbaiensis NBRC 104936.</title>
        <authorList>
            <person name="Katano-Makiyama Y."/>
            <person name="Hosoyama A."/>
            <person name="Hashimoto M."/>
            <person name="Noguchi M."/>
            <person name="Tsuchikane K."/>
            <person name="Ohji S."/>
            <person name="Yamazoe A."/>
            <person name="Ichikawa N."/>
            <person name="Kimura A."/>
            <person name="Fujita N."/>
        </authorList>
    </citation>
    <scope>NUCLEOTIDE SEQUENCE [LARGE SCALE GENOMIC DNA]</scope>
    <source>
        <strain evidence="5 6">NBRC 104936</strain>
    </source>
</reference>
<protein>
    <recommendedName>
        <fullName evidence="7">PEP-CTERM protein-sorting domain-containing protein</fullName>
    </recommendedName>
</protein>
<proteinExistence type="predicted"/>